<gene>
    <name evidence="2" type="ORF">LOC71_09875</name>
</gene>
<dbReference type="Proteomes" id="UP001430306">
    <property type="component" value="Unassembled WGS sequence"/>
</dbReference>
<reference evidence="2" key="1">
    <citation type="submission" date="2021-11" db="EMBL/GenBank/DDBJ databases">
        <title>Genome sequence.</title>
        <authorList>
            <person name="Sun Q."/>
        </authorList>
    </citation>
    <scope>NUCLEOTIDE SEQUENCE</scope>
    <source>
        <strain evidence="2">JC740</strain>
    </source>
</reference>
<evidence type="ECO:0000313" key="2">
    <source>
        <dbReference type="EMBL" id="MCC9642582.1"/>
    </source>
</evidence>
<proteinExistence type="predicted"/>
<dbReference type="RefSeq" id="WP_230273423.1">
    <property type="nucleotide sequence ID" value="NZ_JAJKFW010000022.1"/>
</dbReference>
<sequence length="190" mass="21969">MNRFQPDTEIELTYPESTLVESSPIYRRRHLQIREVRDLIEDPLTPEEFLRRPLTQRSRYLLTAYDKDAKSWRQFYPGSSKEFMTDGRLRIALYERGGRAPKKIISRSFEPTRRDRIALARMIKEMQSKDFGRLELRIIPDESKVLQQQVDPGTTKVAAPKHASAQRRQAPPVTVPSGMTASSPLATPPF</sequence>
<protein>
    <submittedName>
        <fullName evidence="2">Uncharacterized protein</fullName>
    </submittedName>
</protein>
<organism evidence="2 3">
    <name type="scientific">Rhodopirellula halodulae</name>
    <dbReference type="NCBI Taxonomy" id="2894198"/>
    <lineage>
        <taxon>Bacteria</taxon>
        <taxon>Pseudomonadati</taxon>
        <taxon>Planctomycetota</taxon>
        <taxon>Planctomycetia</taxon>
        <taxon>Pirellulales</taxon>
        <taxon>Pirellulaceae</taxon>
        <taxon>Rhodopirellula</taxon>
    </lineage>
</organism>
<dbReference type="EMBL" id="JAJKFW010000022">
    <property type="protein sequence ID" value="MCC9642582.1"/>
    <property type="molecule type" value="Genomic_DNA"/>
</dbReference>
<feature type="region of interest" description="Disordered" evidence="1">
    <location>
        <begin position="147"/>
        <end position="190"/>
    </location>
</feature>
<evidence type="ECO:0000313" key="3">
    <source>
        <dbReference type="Proteomes" id="UP001430306"/>
    </source>
</evidence>
<feature type="compositionally biased region" description="Polar residues" evidence="1">
    <location>
        <begin position="177"/>
        <end position="190"/>
    </location>
</feature>
<keyword evidence="3" id="KW-1185">Reference proteome</keyword>
<comment type="caution">
    <text evidence="2">The sequence shown here is derived from an EMBL/GenBank/DDBJ whole genome shotgun (WGS) entry which is preliminary data.</text>
</comment>
<name>A0ABS8NGA2_9BACT</name>
<accession>A0ABS8NGA2</accession>
<evidence type="ECO:0000256" key="1">
    <source>
        <dbReference type="SAM" id="MobiDB-lite"/>
    </source>
</evidence>